<reference evidence="3 4" key="1">
    <citation type="submission" date="2020-11" db="EMBL/GenBank/DDBJ databases">
        <title>Streptomyces spirodelae sp. nov., isolated from duckweed.</title>
        <authorList>
            <person name="Saimee Y."/>
            <person name="Duangmal K."/>
        </authorList>
    </citation>
    <scope>NUCLEOTIDE SEQUENCE [LARGE SCALE GENOMIC DNA]</scope>
    <source>
        <strain evidence="3 4">S16-07</strain>
    </source>
</reference>
<comment type="caution">
    <text evidence="3">The sequence shown here is derived from an EMBL/GenBank/DDBJ whole genome shotgun (WGS) entry which is preliminary data.</text>
</comment>
<feature type="compositionally biased region" description="Basic residues" evidence="1">
    <location>
        <begin position="49"/>
        <end position="59"/>
    </location>
</feature>
<keyword evidence="2" id="KW-0732">Signal</keyword>
<evidence type="ECO:0008006" key="5">
    <source>
        <dbReference type="Google" id="ProtNLM"/>
    </source>
</evidence>
<dbReference type="EMBL" id="JADKMA010000020">
    <property type="protein sequence ID" value="MBO8191345.1"/>
    <property type="molecule type" value="Genomic_DNA"/>
</dbReference>
<evidence type="ECO:0000313" key="4">
    <source>
        <dbReference type="Proteomes" id="UP001519064"/>
    </source>
</evidence>
<organism evidence="3 4">
    <name type="scientific">Streptomyces oryzae</name>
    <dbReference type="NCBI Taxonomy" id="1434886"/>
    <lineage>
        <taxon>Bacteria</taxon>
        <taxon>Bacillati</taxon>
        <taxon>Actinomycetota</taxon>
        <taxon>Actinomycetes</taxon>
        <taxon>Kitasatosporales</taxon>
        <taxon>Streptomycetaceae</taxon>
        <taxon>Streptomyces</taxon>
    </lineage>
</organism>
<feature type="chain" id="PRO_5046228769" description="DUF4232 domain-containing protein" evidence="2">
    <location>
        <begin position="26"/>
        <end position="235"/>
    </location>
</feature>
<dbReference type="RefSeq" id="WP_209238435.1">
    <property type="nucleotide sequence ID" value="NZ_JADKMA010000020.1"/>
</dbReference>
<dbReference type="PROSITE" id="PS51257">
    <property type="entry name" value="PROKAR_LIPOPROTEIN"/>
    <property type="match status" value="1"/>
</dbReference>
<name>A0ABS3X7I0_9ACTN</name>
<keyword evidence="4" id="KW-1185">Reference proteome</keyword>
<feature type="region of interest" description="Disordered" evidence="1">
    <location>
        <begin position="29"/>
        <end position="81"/>
    </location>
</feature>
<feature type="signal peptide" evidence="2">
    <location>
        <begin position="1"/>
        <end position="25"/>
    </location>
</feature>
<gene>
    <name evidence="3" type="ORF">ITI46_06510</name>
</gene>
<proteinExistence type="predicted"/>
<evidence type="ECO:0000313" key="3">
    <source>
        <dbReference type="EMBL" id="MBO8191345.1"/>
    </source>
</evidence>
<accession>A0ABS3X7I0</accession>
<evidence type="ECO:0000256" key="1">
    <source>
        <dbReference type="SAM" id="MobiDB-lite"/>
    </source>
</evidence>
<dbReference type="Proteomes" id="UP001519064">
    <property type="component" value="Unassembled WGS sequence"/>
</dbReference>
<evidence type="ECO:0000256" key="2">
    <source>
        <dbReference type="SAM" id="SignalP"/>
    </source>
</evidence>
<protein>
    <recommendedName>
        <fullName evidence="5">DUF4232 domain-containing protein</fullName>
    </recommendedName>
</protein>
<sequence>MTVHRSRRHRVVLAALVLGLTGALAVTGCSHHSSKKSRRSSSSSVKKSTGSKKSHKRKIIGGGSGSGADHTTRARRSMCRPAPGSFRFIPLSEPSHVLVEYRNKRSSSCTLHNAPVLYRGEDGTKDEPYDRAKPLKFYEGGPELLDGHVLTVAAHGRAYASIPTKTASDKGTAQRLMYFGVMQPHSAELWRTATPLHFGKYDRLPSIGRTAKVGNWYGTKFRAETATDTRPDSAG</sequence>